<keyword evidence="2" id="KW-0479">Metal-binding</keyword>
<keyword evidence="3" id="KW-0456">Lyase</keyword>
<name>A0A1H9VDA4_9RHOB</name>
<comment type="similarity">
    <text evidence="1">Belongs to the HpcH/HpaI aldolase family.</text>
</comment>
<evidence type="ECO:0000256" key="2">
    <source>
        <dbReference type="ARBA" id="ARBA00022723"/>
    </source>
</evidence>
<feature type="domain" description="HpcH/HpaI aldolase/citrate lyase" evidence="4">
    <location>
        <begin position="18"/>
        <end position="212"/>
    </location>
</feature>
<reference evidence="5 6" key="1">
    <citation type="submission" date="2016-10" db="EMBL/GenBank/DDBJ databases">
        <authorList>
            <person name="de Groot N.N."/>
        </authorList>
    </citation>
    <scope>NUCLEOTIDE SEQUENCE [LARGE SCALE GENOMIC DNA]</scope>
    <source>
        <strain evidence="5 6">DSM 23042</strain>
    </source>
</reference>
<dbReference type="InterPro" id="IPR050251">
    <property type="entry name" value="HpcH-HpaI_aldolase"/>
</dbReference>
<dbReference type="STRING" id="641238.SAMN04490244_10720"/>
<keyword evidence="6" id="KW-1185">Reference proteome</keyword>
<organism evidence="5 6">
    <name type="scientific">Tranquillimonas rosea</name>
    <dbReference type="NCBI Taxonomy" id="641238"/>
    <lineage>
        <taxon>Bacteria</taxon>
        <taxon>Pseudomonadati</taxon>
        <taxon>Pseudomonadota</taxon>
        <taxon>Alphaproteobacteria</taxon>
        <taxon>Rhodobacterales</taxon>
        <taxon>Roseobacteraceae</taxon>
        <taxon>Tranquillimonas</taxon>
    </lineage>
</organism>
<dbReference type="GO" id="GO:0046872">
    <property type="term" value="F:metal ion binding"/>
    <property type="evidence" value="ECO:0007669"/>
    <property type="project" value="UniProtKB-KW"/>
</dbReference>
<evidence type="ECO:0000256" key="3">
    <source>
        <dbReference type="ARBA" id="ARBA00023239"/>
    </source>
</evidence>
<sequence length="253" mass="26723">MKNGLRRRVMAGETVTAAWLELGSPEVAEIMVRSGWDVLVIDCEHGAVGLEDGLNLIRAVEAAGGEAMIRVPDAREATLKRALDRGARSLLVPMVNSAEMAREVAGFCRYAPMGRRGYAAPIVRASGYGAWTDYAAQANEEVFVAVQIEHVDVIPDIAEIAAIPGIDMGFIGPNDLAGSMDRLERLDDPAVVEAITGIEATAAAHGLTLGTIEGQRDYGALAKAGYRLVIGPNDVMLLSGAARAAAERRSGLV</sequence>
<evidence type="ECO:0000256" key="1">
    <source>
        <dbReference type="ARBA" id="ARBA00005568"/>
    </source>
</evidence>
<dbReference type="GO" id="GO:0016832">
    <property type="term" value="F:aldehyde-lyase activity"/>
    <property type="evidence" value="ECO:0007669"/>
    <property type="project" value="TreeGrafter"/>
</dbReference>
<dbReference type="AlphaFoldDB" id="A0A1H9VDA4"/>
<gene>
    <name evidence="5" type="ORF">SAMN04490244_10720</name>
</gene>
<dbReference type="GO" id="GO:0005737">
    <property type="term" value="C:cytoplasm"/>
    <property type="evidence" value="ECO:0007669"/>
    <property type="project" value="TreeGrafter"/>
</dbReference>
<proteinExistence type="inferred from homology"/>
<dbReference type="PANTHER" id="PTHR30502:SF0">
    <property type="entry name" value="PHOSPHOENOLPYRUVATE CARBOXYLASE FAMILY PROTEIN"/>
    <property type="match status" value="1"/>
</dbReference>
<evidence type="ECO:0000313" key="6">
    <source>
        <dbReference type="Proteomes" id="UP000198885"/>
    </source>
</evidence>
<dbReference type="Pfam" id="PF03328">
    <property type="entry name" value="HpcH_HpaI"/>
    <property type="match status" value="1"/>
</dbReference>
<evidence type="ECO:0000259" key="4">
    <source>
        <dbReference type="Pfam" id="PF03328"/>
    </source>
</evidence>
<dbReference type="OrthoDB" id="9802624at2"/>
<dbReference type="InterPro" id="IPR040442">
    <property type="entry name" value="Pyrv_kinase-like_dom_sf"/>
</dbReference>
<accession>A0A1H9VDA4</accession>
<protein>
    <submittedName>
        <fullName evidence="5">4-hydroxy-2-oxoheptanedioate aldolase</fullName>
    </submittedName>
</protein>
<dbReference type="EMBL" id="FOGU01000007">
    <property type="protein sequence ID" value="SES19541.1"/>
    <property type="molecule type" value="Genomic_DNA"/>
</dbReference>
<dbReference type="Proteomes" id="UP000198885">
    <property type="component" value="Unassembled WGS sequence"/>
</dbReference>
<dbReference type="PANTHER" id="PTHR30502">
    <property type="entry name" value="2-KETO-3-DEOXY-L-RHAMNONATE ALDOLASE"/>
    <property type="match status" value="1"/>
</dbReference>
<dbReference type="InterPro" id="IPR015813">
    <property type="entry name" value="Pyrv/PenolPyrv_kinase-like_dom"/>
</dbReference>
<evidence type="ECO:0000313" key="5">
    <source>
        <dbReference type="EMBL" id="SES19541.1"/>
    </source>
</evidence>
<dbReference type="Gene3D" id="3.20.20.60">
    <property type="entry name" value="Phosphoenolpyruvate-binding domains"/>
    <property type="match status" value="1"/>
</dbReference>
<dbReference type="InterPro" id="IPR005000">
    <property type="entry name" value="Aldolase/citrate-lyase_domain"/>
</dbReference>
<dbReference type="SUPFAM" id="SSF51621">
    <property type="entry name" value="Phosphoenolpyruvate/pyruvate domain"/>
    <property type="match status" value="1"/>
</dbReference>